<dbReference type="Proteomes" id="UP000620327">
    <property type="component" value="Unassembled WGS sequence"/>
</dbReference>
<evidence type="ECO:0000313" key="3">
    <source>
        <dbReference type="Proteomes" id="UP000620327"/>
    </source>
</evidence>
<gene>
    <name evidence="2" type="ORF">H8Z83_08845</name>
</gene>
<dbReference type="RefSeq" id="WP_187014677.1">
    <property type="nucleotide sequence ID" value="NZ_JACOQI010000007.1"/>
</dbReference>
<dbReference type="InterPro" id="IPR025874">
    <property type="entry name" value="DZR"/>
</dbReference>
<organism evidence="2 3">
    <name type="scientific">Dysosmobacter segnis</name>
    <dbReference type="NCBI Taxonomy" id="2763042"/>
    <lineage>
        <taxon>Bacteria</taxon>
        <taxon>Bacillati</taxon>
        <taxon>Bacillota</taxon>
        <taxon>Clostridia</taxon>
        <taxon>Eubacteriales</taxon>
        <taxon>Oscillospiraceae</taxon>
        <taxon>Dysosmobacter</taxon>
    </lineage>
</organism>
<sequence>MTEYDLETKKALRRVSLLEYGFGPETLRGRKICPACGRGNGAYRTDCISCGTALPKETLYDFYRARHRCCPGCGVVVTDVAVYCPECGTWLSKETGAKGASG</sequence>
<accession>A0A923MI11</accession>
<comment type="caution">
    <text evidence="2">The sequence shown here is derived from an EMBL/GenBank/DDBJ whole genome shotgun (WGS) entry which is preliminary data.</text>
</comment>
<protein>
    <submittedName>
        <fullName evidence="2">Zinc ribbon domain-containing protein</fullName>
    </submittedName>
</protein>
<dbReference type="AlphaFoldDB" id="A0A923MI11"/>
<evidence type="ECO:0000259" key="1">
    <source>
        <dbReference type="Pfam" id="PF12773"/>
    </source>
</evidence>
<reference evidence="2" key="1">
    <citation type="submission" date="2020-08" db="EMBL/GenBank/DDBJ databases">
        <title>Genome public.</title>
        <authorList>
            <person name="Liu C."/>
            <person name="Sun Q."/>
        </authorList>
    </citation>
    <scope>NUCLEOTIDE SEQUENCE</scope>
    <source>
        <strain evidence="2">BX15</strain>
    </source>
</reference>
<proteinExistence type="predicted"/>
<dbReference type="EMBL" id="JACOQI010000007">
    <property type="protein sequence ID" value="MBC5770425.1"/>
    <property type="molecule type" value="Genomic_DNA"/>
</dbReference>
<evidence type="ECO:0000313" key="2">
    <source>
        <dbReference type="EMBL" id="MBC5770425.1"/>
    </source>
</evidence>
<keyword evidence="3" id="KW-1185">Reference proteome</keyword>
<dbReference type="Pfam" id="PF12773">
    <property type="entry name" value="DZR"/>
    <property type="match status" value="1"/>
</dbReference>
<feature type="domain" description="DZANK-type" evidence="1">
    <location>
        <begin position="33"/>
        <end position="88"/>
    </location>
</feature>
<name>A0A923MI11_9FIRM</name>